<protein>
    <submittedName>
        <fullName evidence="2">Eco29kI family restriction endonuclease</fullName>
    </submittedName>
</protein>
<dbReference type="Pfam" id="PF09517">
    <property type="entry name" value="RE_Eco29kI"/>
    <property type="match status" value="1"/>
</dbReference>
<sequence>MSPPNSGSDQGRRLVKQLAALVDELESVAPPSRTASRNLLRKALTDEVGRLEQAVSRLDPTLRPSSLFDPSAPSTTGRIVALTTIAQRRHPLVSLQPFYGAGVYALYYTGPFDAYSQLSGTEQPIYIGKADPRDAAAKDAVSQGTTVFDRLNEHRRNIARATSTLREEDFECRFLIVQTGYQRAAEMFLINFFKPIWNNEMRICYGLGKHGDSATTRANKRSPWDTLHPGRQWAIALLEDQKPEDQVRREIAEHLSRVPPYQTRDAVLAAFLSDLGQLAPGGFTTAENDEASVEAGGEPRGDLPPGQLF</sequence>
<proteinExistence type="predicted"/>
<keyword evidence="3" id="KW-1185">Reference proteome</keyword>
<evidence type="ECO:0000313" key="2">
    <source>
        <dbReference type="EMBL" id="MBM0274510.1"/>
    </source>
</evidence>
<dbReference type="GO" id="GO:0004519">
    <property type="term" value="F:endonuclease activity"/>
    <property type="evidence" value="ECO:0007669"/>
    <property type="project" value="UniProtKB-KW"/>
</dbReference>
<dbReference type="EMBL" id="JAEVHL010000007">
    <property type="protein sequence ID" value="MBM0274510.1"/>
    <property type="molecule type" value="Genomic_DNA"/>
</dbReference>
<gene>
    <name evidence="2" type="ORF">JM949_03015</name>
</gene>
<reference evidence="2 3" key="1">
    <citation type="submission" date="2021-01" db="EMBL/GenBank/DDBJ databases">
        <title>Draft genome sequence of Micromonospora sp. strain STR1s_6.</title>
        <authorList>
            <person name="Karlyshev A."/>
            <person name="Jawad R."/>
        </authorList>
    </citation>
    <scope>NUCLEOTIDE SEQUENCE [LARGE SCALE GENOMIC DNA]</scope>
    <source>
        <strain evidence="2 3">STR1S-6</strain>
    </source>
</reference>
<dbReference type="RefSeq" id="WP_203146933.1">
    <property type="nucleotide sequence ID" value="NZ_JAEVHL010000007.1"/>
</dbReference>
<evidence type="ECO:0000313" key="3">
    <source>
        <dbReference type="Proteomes" id="UP000622245"/>
    </source>
</evidence>
<name>A0ABS1YAV2_9ACTN</name>
<keyword evidence="2" id="KW-0255">Endonuclease</keyword>
<keyword evidence="2" id="KW-0378">Hydrolase</keyword>
<accession>A0ABS1YAV2</accession>
<comment type="caution">
    <text evidence="2">The sequence shown here is derived from an EMBL/GenBank/DDBJ whole genome shotgun (WGS) entry which is preliminary data.</text>
</comment>
<organism evidence="2 3">
    <name type="scientific">Micromonospora tarensis</name>
    <dbReference type="NCBI Taxonomy" id="2806100"/>
    <lineage>
        <taxon>Bacteria</taxon>
        <taxon>Bacillati</taxon>
        <taxon>Actinomycetota</taxon>
        <taxon>Actinomycetes</taxon>
        <taxon>Micromonosporales</taxon>
        <taxon>Micromonosporaceae</taxon>
        <taxon>Micromonospora</taxon>
    </lineage>
</organism>
<feature type="region of interest" description="Disordered" evidence="1">
    <location>
        <begin position="282"/>
        <end position="309"/>
    </location>
</feature>
<dbReference type="InterPro" id="IPR018575">
    <property type="entry name" value="Restrct_endonuc_II_Eco29kI"/>
</dbReference>
<keyword evidence="2" id="KW-0540">Nuclease</keyword>
<evidence type="ECO:0000256" key="1">
    <source>
        <dbReference type="SAM" id="MobiDB-lite"/>
    </source>
</evidence>
<dbReference type="Proteomes" id="UP000622245">
    <property type="component" value="Unassembled WGS sequence"/>
</dbReference>